<dbReference type="InterPro" id="IPR001362">
    <property type="entry name" value="Glyco_hydro_32"/>
</dbReference>
<organism evidence="8 9">
    <name type="scientific">Sedimentisphaera salicampi</name>
    <dbReference type="NCBI Taxonomy" id="1941349"/>
    <lineage>
        <taxon>Bacteria</taxon>
        <taxon>Pseudomonadati</taxon>
        <taxon>Planctomycetota</taxon>
        <taxon>Phycisphaerae</taxon>
        <taxon>Sedimentisphaerales</taxon>
        <taxon>Sedimentisphaeraceae</taxon>
        <taxon>Sedimentisphaera</taxon>
    </lineage>
</organism>
<dbReference type="RefSeq" id="WP_085754859.1">
    <property type="nucleotide sequence ID" value="NZ_CP021023.1"/>
</dbReference>
<dbReference type="AlphaFoldDB" id="A0A1W6LK60"/>
<evidence type="ECO:0000256" key="4">
    <source>
        <dbReference type="ARBA" id="ARBA00023295"/>
    </source>
</evidence>
<evidence type="ECO:0000313" key="8">
    <source>
        <dbReference type="EMBL" id="ARN56145.1"/>
    </source>
</evidence>
<keyword evidence="9" id="KW-1185">Reference proteome</keyword>
<dbReference type="CDD" id="cd08996">
    <property type="entry name" value="GH32_FFase"/>
    <property type="match status" value="1"/>
</dbReference>
<evidence type="ECO:0000259" key="6">
    <source>
        <dbReference type="Pfam" id="PF00251"/>
    </source>
</evidence>
<evidence type="ECO:0000313" key="9">
    <source>
        <dbReference type="Proteomes" id="UP000193334"/>
    </source>
</evidence>
<keyword evidence="4 5" id="KW-0326">Glycosidase</keyword>
<dbReference type="PROSITE" id="PS51318">
    <property type="entry name" value="TAT"/>
    <property type="match status" value="1"/>
</dbReference>
<dbReference type="InterPro" id="IPR013320">
    <property type="entry name" value="ConA-like_dom_sf"/>
</dbReference>
<dbReference type="Gene3D" id="2.115.10.20">
    <property type="entry name" value="Glycosyl hydrolase domain, family 43"/>
    <property type="match status" value="1"/>
</dbReference>
<evidence type="ECO:0000256" key="1">
    <source>
        <dbReference type="ARBA" id="ARBA00009902"/>
    </source>
</evidence>
<dbReference type="PANTHER" id="PTHR43101">
    <property type="entry name" value="BETA-FRUCTOSIDASE"/>
    <property type="match status" value="1"/>
</dbReference>
<dbReference type="InterPro" id="IPR051214">
    <property type="entry name" value="GH32_Enzymes"/>
</dbReference>
<dbReference type="InterPro" id="IPR023296">
    <property type="entry name" value="Glyco_hydro_beta-prop_sf"/>
</dbReference>
<dbReference type="GO" id="GO:0004564">
    <property type="term" value="F:beta-fructofuranosidase activity"/>
    <property type="evidence" value="ECO:0007669"/>
    <property type="project" value="UniProtKB-EC"/>
</dbReference>
<dbReference type="PANTHER" id="PTHR43101:SF1">
    <property type="entry name" value="BETA-FRUCTOSIDASE"/>
    <property type="match status" value="1"/>
</dbReference>
<dbReference type="KEGG" id="pbp:STSP1_00516"/>
<dbReference type="EMBL" id="CP021023">
    <property type="protein sequence ID" value="ARN56145.1"/>
    <property type="molecule type" value="Genomic_DNA"/>
</dbReference>
<proteinExistence type="inferred from homology"/>
<evidence type="ECO:0000256" key="3">
    <source>
        <dbReference type="ARBA" id="ARBA00022801"/>
    </source>
</evidence>
<evidence type="ECO:0000259" key="7">
    <source>
        <dbReference type="Pfam" id="PF08244"/>
    </source>
</evidence>
<dbReference type="InterPro" id="IPR006311">
    <property type="entry name" value="TAT_signal"/>
</dbReference>
<dbReference type="InterPro" id="IPR013189">
    <property type="entry name" value="Glyco_hydro_32_C"/>
</dbReference>
<evidence type="ECO:0000256" key="5">
    <source>
        <dbReference type="RuleBase" id="RU362110"/>
    </source>
</evidence>
<name>A0A1W6LK60_9BACT</name>
<dbReference type="GO" id="GO:0005975">
    <property type="term" value="P:carbohydrate metabolic process"/>
    <property type="evidence" value="ECO:0007669"/>
    <property type="project" value="InterPro"/>
</dbReference>
<dbReference type="SMART" id="SM00640">
    <property type="entry name" value="Glyco_32"/>
    <property type="match status" value="1"/>
</dbReference>
<dbReference type="SUPFAM" id="SSF49899">
    <property type="entry name" value="Concanavalin A-like lectins/glucanases"/>
    <property type="match status" value="1"/>
</dbReference>
<dbReference type="EC" id="3.2.1.26" evidence="2"/>
<feature type="domain" description="Glycosyl hydrolase family 32 C-terminal" evidence="7">
    <location>
        <begin position="385"/>
        <end position="516"/>
    </location>
</feature>
<dbReference type="InterPro" id="IPR019546">
    <property type="entry name" value="TAT_signal_bac_arc"/>
</dbReference>
<dbReference type="SUPFAM" id="SSF75005">
    <property type="entry name" value="Arabinanase/levansucrase/invertase"/>
    <property type="match status" value="1"/>
</dbReference>
<sequence length="523" mass="60081">MNINKNLSRRDFVKMAGLGGITAAYGFNSMDSVLFGMESASDAVLTYRKIIKTKDVKIYSYAARSLRQWFLKNDPYRPIYHFTGPESWINDPNGPIYHKGKYHLFYQFDPQVLDERGHWKRSKRCWGHAVSDDLVYWEDWPVALWPDTQYDYNGIYSGNTLIHKGKIYGLYTGNCGKRETYGMLTWSDDGGVTFKKKMVMHNDQRPNKHSPVHWDAQVWKEGDTWCQLIGGCTNEEPRQGAAWLWKSKDLANWTLQKNIAPSIKHGDYWELPYLVPLGGRYVFMVGAGNPYWIGHYDAENMEFTPETPRRDVDTGHYYSFNPQMVDDKGPNGSERRIMHGWAKIGKPPSVDGVPYWESAHSIPRVISIKDNRLWQDPIPELQCLRYGNKKIEKQFLLVDKAVHLQSIRGDALEIIASFDRQASTRCGLIVRANAEKEGMRIWADSGNRFGIEGRANTHFLNPKDPVDLHVFVDRGILEVYCNGVAVTHKCFVPADRIELFAFGEGTEATLKGLEAWTMRSMWG</sequence>
<dbReference type="InterPro" id="IPR013148">
    <property type="entry name" value="Glyco_hydro_32_N"/>
</dbReference>
<dbReference type="Pfam" id="PF00251">
    <property type="entry name" value="Glyco_hydro_32N"/>
    <property type="match status" value="1"/>
</dbReference>
<dbReference type="Pfam" id="PF08244">
    <property type="entry name" value="Glyco_hydro_32C"/>
    <property type="match status" value="1"/>
</dbReference>
<accession>A0A1W6LK60</accession>
<evidence type="ECO:0000256" key="2">
    <source>
        <dbReference type="ARBA" id="ARBA00012758"/>
    </source>
</evidence>
<reference evidence="9" key="1">
    <citation type="submission" date="2017-04" db="EMBL/GenBank/DDBJ databases">
        <title>Comparative genomics and description of representatives of a novel lineage of planctomycetes thriving in anoxic sediments.</title>
        <authorList>
            <person name="Spring S."/>
            <person name="Bunk B."/>
            <person name="Sproer C."/>
        </authorList>
    </citation>
    <scope>NUCLEOTIDE SEQUENCE [LARGE SCALE GENOMIC DNA]</scope>
    <source>
        <strain evidence="9">ST-PulAB-D4</strain>
    </source>
</reference>
<dbReference type="Proteomes" id="UP000193334">
    <property type="component" value="Chromosome"/>
</dbReference>
<dbReference type="NCBIfam" id="TIGR01409">
    <property type="entry name" value="TAT_signal_seq"/>
    <property type="match status" value="1"/>
</dbReference>
<keyword evidence="3 5" id="KW-0378">Hydrolase</keyword>
<feature type="domain" description="Glycosyl hydrolase family 32 N-terminal" evidence="6">
    <location>
        <begin position="81"/>
        <end position="377"/>
    </location>
</feature>
<protein>
    <recommendedName>
        <fullName evidence="2">beta-fructofuranosidase</fullName>
        <ecNumber evidence="2">3.2.1.26</ecNumber>
    </recommendedName>
</protein>
<comment type="similarity">
    <text evidence="1 5">Belongs to the glycosyl hydrolase 32 family.</text>
</comment>
<dbReference type="STRING" id="1941349.STSP1_00516"/>
<gene>
    <name evidence="8" type="primary">sacA_1</name>
    <name evidence="8" type="ORF">STSP1_00516</name>
</gene>
<dbReference type="Gene3D" id="2.60.120.560">
    <property type="entry name" value="Exo-inulinase, domain 1"/>
    <property type="match status" value="1"/>
</dbReference>